<gene>
    <name evidence="2" type="ORF">MC7420_7216</name>
</gene>
<feature type="domain" description="Transposase IS200-like" evidence="1">
    <location>
        <begin position="3"/>
        <end position="118"/>
    </location>
</feature>
<dbReference type="InterPro" id="IPR002686">
    <property type="entry name" value="Transposase_17"/>
</dbReference>
<sequence>MSLWRTYYHLIWATESRQPLITPERESELYRYIIGKADGIGCILHAIGGMADHIHLVVSIPPKLSVADFVKTIKGSSAYHLNHLPSASSLAFSWQHGYGVFTLGGKQLEEAKAYVLNQKTHHLNGTAIPALERDFEVNK</sequence>
<evidence type="ECO:0000313" key="3">
    <source>
        <dbReference type="Proteomes" id="UP000003835"/>
    </source>
</evidence>
<dbReference type="Proteomes" id="UP000003835">
    <property type="component" value="Unassembled WGS sequence"/>
</dbReference>
<protein>
    <submittedName>
        <fullName evidence="2">Transposase IS200 like subfamily</fullName>
    </submittedName>
</protein>
<dbReference type="GO" id="GO:0003677">
    <property type="term" value="F:DNA binding"/>
    <property type="evidence" value="ECO:0007669"/>
    <property type="project" value="InterPro"/>
</dbReference>
<dbReference type="OrthoDB" id="9798161at2"/>
<dbReference type="EMBL" id="DS989841">
    <property type="protein sequence ID" value="EDX78563.1"/>
    <property type="molecule type" value="Genomic_DNA"/>
</dbReference>
<evidence type="ECO:0000313" key="2">
    <source>
        <dbReference type="EMBL" id="EDX78563.1"/>
    </source>
</evidence>
<dbReference type="STRING" id="118168.MC7420_7216"/>
<dbReference type="PANTHER" id="PTHR33360:SF2">
    <property type="entry name" value="TRANSPOSASE FOR INSERTION SEQUENCE ELEMENT IS200"/>
    <property type="match status" value="1"/>
</dbReference>
<dbReference type="RefSeq" id="WP_006098038.1">
    <property type="nucleotide sequence ID" value="NZ_DS989841.1"/>
</dbReference>
<keyword evidence="3" id="KW-1185">Reference proteome</keyword>
<dbReference type="PANTHER" id="PTHR33360">
    <property type="entry name" value="TRANSPOSASE FOR INSERTION SEQUENCE ELEMENT IS200"/>
    <property type="match status" value="1"/>
</dbReference>
<dbReference type="InterPro" id="IPR036515">
    <property type="entry name" value="Transposase_17_sf"/>
</dbReference>
<dbReference type="NCBIfam" id="NF033573">
    <property type="entry name" value="transpos_IS200"/>
    <property type="match status" value="1"/>
</dbReference>
<organism evidence="2 3">
    <name type="scientific">Coleofasciculus chthonoplastes PCC 7420</name>
    <dbReference type="NCBI Taxonomy" id="118168"/>
    <lineage>
        <taxon>Bacteria</taxon>
        <taxon>Bacillati</taxon>
        <taxon>Cyanobacteriota</taxon>
        <taxon>Cyanophyceae</taxon>
        <taxon>Coleofasciculales</taxon>
        <taxon>Coleofasciculaceae</taxon>
        <taxon>Coleofasciculus</taxon>
    </lineage>
</organism>
<dbReference type="GO" id="GO:0006313">
    <property type="term" value="P:DNA transposition"/>
    <property type="evidence" value="ECO:0007669"/>
    <property type="project" value="InterPro"/>
</dbReference>
<name>B4VGX1_9CYAN</name>
<dbReference type="HOGENOM" id="CLU_101320_1_0_3"/>
<accession>B4VGX1</accession>
<dbReference type="GO" id="GO:0004803">
    <property type="term" value="F:transposase activity"/>
    <property type="evidence" value="ECO:0007669"/>
    <property type="project" value="InterPro"/>
</dbReference>
<dbReference type="AlphaFoldDB" id="B4VGX1"/>
<evidence type="ECO:0000259" key="1">
    <source>
        <dbReference type="SMART" id="SM01321"/>
    </source>
</evidence>
<reference evidence="2 3" key="1">
    <citation type="submission" date="2008-07" db="EMBL/GenBank/DDBJ databases">
        <authorList>
            <person name="Tandeau de Marsac N."/>
            <person name="Ferriera S."/>
            <person name="Johnson J."/>
            <person name="Kravitz S."/>
            <person name="Beeson K."/>
            <person name="Sutton G."/>
            <person name="Rogers Y.-H."/>
            <person name="Friedman R."/>
            <person name="Frazier M."/>
            <person name="Venter J.C."/>
        </authorList>
    </citation>
    <scope>NUCLEOTIDE SEQUENCE [LARGE SCALE GENOMIC DNA]</scope>
    <source>
        <strain evidence="2 3">PCC 7420</strain>
    </source>
</reference>
<proteinExistence type="predicted"/>
<dbReference type="eggNOG" id="COG1943">
    <property type="taxonomic scope" value="Bacteria"/>
</dbReference>
<dbReference type="Gene3D" id="3.30.70.1290">
    <property type="entry name" value="Transposase IS200-like"/>
    <property type="match status" value="1"/>
</dbReference>
<dbReference type="Pfam" id="PF01797">
    <property type="entry name" value="Y1_Tnp"/>
    <property type="match status" value="1"/>
</dbReference>
<dbReference type="SUPFAM" id="SSF143422">
    <property type="entry name" value="Transposase IS200-like"/>
    <property type="match status" value="1"/>
</dbReference>
<dbReference type="SMART" id="SM01321">
    <property type="entry name" value="Y1_Tnp"/>
    <property type="match status" value="1"/>
</dbReference>